<proteinExistence type="predicted"/>
<keyword evidence="3" id="KW-1185">Reference proteome</keyword>
<sequence length="101" mass="10555">MPATPFLPSPLLLPSPSPTTSSSSASLFPGDASSLFPCTFFSGHFSLCRLPFLAYRGLPRRRQPVAVIRAASSHRGGAARKEEVSSPAAAAEAASCHASFH</sequence>
<feature type="region of interest" description="Disordered" evidence="1">
    <location>
        <begin position="1"/>
        <end position="27"/>
    </location>
</feature>
<organism evidence="2 3">
    <name type="scientific">Ricinus communis</name>
    <name type="common">Castor bean</name>
    <dbReference type="NCBI Taxonomy" id="3988"/>
    <lineage>
        <taxon>Eukaryota</taxon>
        <taxon>Viridiplantae</taxon>
        <taxon>Streptophyta</taxon>
        <taxon>Embryophyta</taxon>
        <taxon>Tracheophyta</taxon>
        <taxon>Spermatophyta</taxon>
        <taxon>Magnoliopsida</taxon>
        <taxon>eudicotyledons</taxon>
        <taxon>Gunneridae</taxon>
        <taxon>Pentapetalae</taxon>
        <taxon>rosids</taxon>
        <taxon>fabids</taxon>
        <taxon>Malpighiales</taxon>
        <taxon>Euphorbiaceae</taxon>
        <taxon>Acalyphoideae</taxon>
        <taxon>Acalypheae</taxon>
        <taxon>Ricinus</taxon>
    </lineage>
</organism>
<protein>
    <submittedName>
        <fullName evidence="2">Uncharacterized protein</fullName>
    </submittedName>
</protein>
<accession>B9T4K6</accession>
<dbReference type="EMBL" id="EQ974474">
    <property type="protein sequence ID" value="EEF29212.1"/>
    <property type="molecule type" value="Genomic_DNA"/>
</dbReference>
<name>B9T4K6_RICCO</name>
<gene>
    <name evidence="2" type="ORF">RCOM_0478390</name>
</gene>
<evidence type="ECO:0000313" key="2">
    <source>
        <dbReference type="EMBL" id="EEF29212.1"/>
    </source>
</evidence>
<dbReference type="Proteomes" id="UP000008311">
    <property type="component" value="Unassembled WGS sequence"/>
</dbReference>
<feature type="compositionally biased region" description="Pro residues" evidence="1">
    <location>
        <begin position="1"/>
        <end position="17"/>
    </location>
</feature>
<feature type="compositionally biased region" description="Low complexity" evidence="1">
    <location>
        <begin position="18"/>
        <end position="27"/>
    </location>
</feature>
<evidence type="ECO:0000313" key="3">
    <source>
        <dbReference type="Proteomes" id="UP000008311"/>
    </source>
</evidence>
<dbReference type="InParanoid" id="B9T4K6"/>
<evidence type="ECO:0000256" key="1">
    <source>
        <dbReference type="SAM" id="MobiDB-lite"/>
    </source>
</evidence>
<dbReference type="AlphaFoldDB" id="B9T4K6"/>
<reference evidence="3" key="1">
    <citation type="journal article" date="2010" name="Nat. Biotechnol.">
        <title>Draft genome sequence of the oilseed species Ricinus communis.</title>
        <authorList>
            <person name="Chan A.P."/>
            <person name="Crabtree J."/>
            <person name="Zhao Q."/>
            <person name="Lorenzi H."/>
            <person name="Orvis J."/>
            <person name="Puiu D."/>
            <person name="Melake-Berhan A."/>
            <person name="Jones K.M."/>
            <person name="Redman J."/>
            <person name="Chen G."/>
            <person name="Cahoon E.B."/>
            <person name="Gedil M."/>
            <person name="Stanke M."/>
            <person name="Haas B.J."/>
            <person name="Wortman J.R."/>
            <person name="Fraser-Liggett C.M."/>
            <person name="Ravel J."/>
            <person name="Rabinowicz P.D."/>
        </authorList>
    </citation>
    <scope>NUCLEOTIDE SEQUENCE [LARGE SCALE GENOMIC DNA]</scope>
    <source>
        <strain evidence="3">cv. Hale</strain>
    </source>
</reference>